<reference evidence="1 2" key="1">
    <citation type="journal article" date="2011" name="J. Bacteriol.">
        <title>Genome sequence of 'Pedosphaera parvula' Ellin514, an aerobic Verrucomicrobial isolate from pasture soil.</title>
        <authorList>
            <person name="Kant R."/>
            <person name="van Passel M.W."/>
            <person name="Sangwan P."/>
            <person name="Palva A."/>
            <person name="Lucas S."/>
            <person name="Copeland A."/>
            <person name="Lapidus A."/>
            <person name="Glavina Del Rio T."/>
            <person name="Dalin E."/>
            <person name="Tice H."/>
            <person name="Bruce D."/>
            <person name="Goodwin L."/>
            <person name="Pitluck S."/>
            <person name="Chertkov O."/>
            <person name="Larimer F.W."/>
            <person name="Land M.L."/>
            <person name="Hauser L."/>
            <person name="Brettin T.S."/>
            <person name="Detter J.C."/>
            <person name="Han S."/>
            <person name="de Vos W.M."/>
            <person name="Janssen P.H."/>
            <person name="Smidt H."/>
        </authorList>
    </citation>
    <scope>NUCLEOTIDE SEQUENCE [LARGE SCALE GENOMIC DNA]</scope>
    <source>
        <strain evidence="1 2">Ellin514</strain>
    </source>
</reference>
<dbReference type="AlphaFoldDB" id="B9XR26"/>
<sequence length="64" mass="7122" precursor="true">MELTPRGAAPPVLGWTLEGFKNLISDLLQTGQPNHHLLLNSDKRVIQLCLFPAFSLTKPIPYLP</sequence>
<dbReference type="STRING" id="320771.Cflav_PD0784"/>
<accession>B9XR26</accession>
<keyword evidence="2" id="KW-1185">Reference proteome</keyword>
<dbReference type="Proteomes" id="UP000003688">
    <property type="component" value="Unassembled WGS sequence"/>
</dbReference>
<organism evidence="1 2">
    <name type="scientific">Pedosphaera parvula (strain Ellin514)</name>
    <dbReference type="NCBI Taxonomy" id="320771"/>
    <lineage>
        <taxon>Bacteria</taxon>
        <taxon>Pseudomonadati</taxon>
        <taxon>Verrucomicrobiota</taxon>
        <taxon>Pedosphaerae</taxon>
        <taxon>Pedosphaerales</taxon>
        <taxon>Pedosphaeraceae</taxon>
        <taxon>Pedosphaera</taxon>
    </lineage>
</organism>
<dbReference type="EMBL" id="ABOX02000059">
    <property type="protein sequence ID" value="EEF57722.1"/>
    <property type="molecule type" value="Genomic_DNA"/>
</dbReference>
<name>B9XR26_PEDPL</name>
<evidence type="ECO:0000313" key="2">
    <source>
        <dbReference type="Proteomes" id="UP000003688"/>
    </source>
</evidence>
<comment type="caution">
    <text evidence="1">The sequence shown here is derived from an EMBL/GenBank/DDBJ whole genome shotgun (WGS) entry which is preliminary data.</text>
</comment>
<protein>
    <submittedName>
        <fullName evidence="1">Uncharacterized protein</fullName>
    </submittedName>
</protein>
<proteinExistence type="predicted"/>
<evidence type="ECO:0000313" key="1">
    <source>
        <dbReference type="EMBL" id="EEF57722.1"/>
    </source>
</evidence>
<gene>
    <name evidence="1" type="ORF">Cflav_PD0784</name>
</gene>